<evidence type="ECO:0000313" key="5">
    <source>
        <dbReference type="Proteomes" id="UP000254134"/>
    </source>
</evidence>
<evidence type="ECO:0000256" key="1">
    <source>
        <dbReference type="ARBA" id="ARBA00007362"/>
    </source>
</evidence>
<feature type="transmembrane region" description="Helical" evidence="2">
    <location>
        <begin position="28"/>
        <end position="51"/>
    </location>
</feature>
<feature type="transmembrane region" description="Helical" evidence="2">
    <location>
        <begin position="87"/>
        <end position="108"/>
    </location>
</feature>
<dbReference type="SUPFAM" id="SSF103481">
    <property type="entry name" value="Multidrug resistance efflux transporter EmrE"/>
    <property type="match status" value="2"/>
</dbReference>
<name>A0A7M2YZ43_9ACTN</name>
<keyword evidence="5" id="KW-1185">Reference proteome</keyword>
<feature type="transmembrane region" description="Helical" evidence="2">
    <location>
        <begin position="115"/>
        <end position="135"/>
    </location>
</feature>
<reference evidence="5" key="2">
    <citation type="journal article" date="2019" name="MicrobiologyOpen">
        <title>High-quality draft genome sequence of Gaiella occulta isolated from a 150 meter deep mineral water borehole and comparison with the genome sequences of other deep-branching lineages of the phylum Actinobacteria.</title>
        <authorList>
            <person name="Severino R."/>
            <person name="Froufe H.J.C."/>
            <person name="Barroso C."/>
            <person name="Albuquerque L."/>
            <person name="Lobo-da-Cunha A."/>
            <person name="da Costa M.S."/>
            <person name="Egas C."/>
        </authorList>
    </citation>
    <scope>NUCLEOTIDE SEQUENCE [LARGE SCALE GENOMIC DNA]</scope>
    <source>
        <strain evidence="5">F2-233</strain>
    </source>
</reference>
<dbReference type="RefSeq" id="WP_114795570.1">
    <property type="nucleotide sequence ID" value="NZ_QQZY01000002.1"/>
</dbReference>
<proteinExistence type="inferred from homology"/>
<feature type="transmembrane region" description="Helical" evidence="2">
    <location>
        <begin position="264"/>
        <end position="281"/>
    </location>
</feature>
<dbReference type="InterPro" id="IPR037185">
    <property type="entry name" value="EmrE-like"/>
</dbReference>
<dbReference type="AlphaFoldDB" id="A0A7M2YZ43"/>
<dbReference type="Pfam" id="PF00892">
    <property type="entry name" value="EamA"/>
    <property type="match status" value="1"/>
</dbReference>
<dbReference type="OrthoDB" id="68076at2"/>
<gene>
    <name evidence="4" type="ORF">Gocc_1158</name>
</gene>
<feature type="domain" description="EamA" evidence="3">
    <location>
        <begin position="151"/>
        <end position="280"/>
    </location>
</feature>
<dbReference type="Gene3D" id="1.10.3730.20">
    <property type="match status" value="1"/>
</dbReference>
<evidence type="ECO:0000256" key="2">
    <source>
        <dbReference type="SAM" id="Phobius"/>
    </source>
</evidence>
<dbReference type="InterPro" id="IPR000620">
    <property type="entry name" value="EamA_dom"/>
</dbReference>
<comment type="similarity">
    <text evidence="1">Belongs to the EamA transporter family.</text>
</comment>
<dbReference type="PANTHER" id="PTHR22911">
    <property type="entry name" value="ACYL-MALONYL CONDENSING ENZYME-RELATED"/>
    <property type="match status" value="1"/>
</dbReference>
<dbReference type="Proteomes" id="UP000254134">
    <property type="component" value="Unassembled WGS sequence"/>
</dbReference>
<evidence type="ECO:0000259" key="3">
    <source>
        <dbReference type="Pfam" id="PF00892"/>
    </source>
</evidence>
<dbReference type="GO" id="GO:0016020">
    <property type="term" value="C:membrane"/>
    <property type="evidence" value="ECO:0007669"/>
    <property type="project" value="InterPro"/>
</dbReference>
<keyword evidence="2" id="KW-0812">Transmembrane</keyword>
<keyword evidence="2" id="KW-0472">Membrane</keyword>
<feature type="transmembrane region" description="Helical" evidence="2">
    <location>
        <begin position="208"/>
        <end position="230"/>
    </location>
</feature>
<feature type="transmembrane region" description="Helical" evidence="2">
    <location>
        <begin position="141"/>
        <end position="167"/>
    </location>
</feature>
<feature type="transmembrane region" description="Helical" evidence="2">
    <location>
        <begin position="63"/>
        <end position="81"/>
    </location>
</feature>
<sequence>MTALLALASAVLVGGADFLGGFASRTAAGIRVAALAQAAGLPVALVLSIAYGYERLSGPDVTWSFASGAAVAVGLGCFYTAMGRGLISVVAPVAAVTGALLPVGYALVRGERPGLAALAGIGIALAAVAVISIAPSDPAHAHVAVTPAVVGLAVLAGAFFGLFYVFFSRISADAGMWPVTLERIASTCTLATLAPALTRGGFAGLRPVAPFAFGVGALEVAATVPLLLALQRGPVAIASVMASLYPVMTVLLAGIVLRERMSRMQLAGVVCALAAVVLISAS</sequence>
<dbReference type="EMBL" id="QQZY01000002">
    <property type="protein sequence ID" value="RDI75360.1"/>
    <property type="molecule type" value="Genomic_DNA"/>
</dbReference>
<reference evidence="4 5" key="1">
    <citation type="submission" date="2018-07" db="EMBL/GenBank/DDBJ databases">
        <title>High-quality-draft genome sequence of Gaiella occulta.</title>
        <authorList>
            <person name="Severino R."/>
            <person name="Froufe H.J.C."/>
            <person name="Rainey F.A."/>
            <person name="Barroso C."/>
            <person name="Albuquerque L."/>
            <person name="Lobo-Da-Cunha A."/>
            <person name="Da Costa M.S."/>
            <person name="Egas C."/>
        </authorList>
    </citation>
    <scope>NUCLEOTIDE SEQUENCE [LARGE SCALE GENOMIC DNA]</scope>
    <source>
        <strain evidence="4 5">F2-233</strain>
    </source>
</reference>
<dbReference type="PANTHER" id="PTHR22911:SF137">
    <property type="entry name" value="SOLUTE CARRIER FAMILY 35 MEMBER G2-RELATED"/>
    <property type="match status" value="1"/>
</dbReference>
<protein>
    <submittedName>
        <fullName evidence="4">EamA-like transporter family</fullName>
    </submittedName>
</protein>
<feature type="transmembrane region" description="Helical" evidence="2">
    <location>
        <begin position="236"/>
        <end position="257"/>
    </location>
</feature>
<organism evidence="4 5">
    <name type="scientific">Gaiella occulta</name>
    <dbReference type="NCBI Taxonomy" id="1002870"/>
    <lineage>
        <taxon>Bacteria</taxon>
        <taxon>Bacillati</taxon>
        <taxon>Actinomycetota</taxon>
        <taxon>Thermoleophilia</taxon>
        <taxon>Gaiellales</taxon>
        <taxon>Gaiellaceae</taxon>
        <taxon>Gaiella</taxon>
    </lineage>
</organism>
<keyword evidence="2" id="KW-1133">Transmembrane helix</keyword>
<comment type="caution">
    <text evidence="4">The sequence shown here is derived from an EMBL/GenBank/DDBJ whole genome shotgun (WGS) entry which is preliminary data.</text>
</comment>
<evidence type="ECO:0000313" key="4">
    <source>
        <dbReference type="EMBL" id="RDI75360.1"/>
    </source>
</evidence>
<accession>A0A7M2YZ43</accession>